<evidence type="ECO:0000256" key="4">
    <source>
        <dbReference type="ARBA" id="ARBA00022842"/>
    </source>
</evidence>
<dbReference type="GO" id="GO:0006107">
    <property type="term" value="P:oxaloacetate metabolic process"/>
    <property type="evidence" value="ECO:0007669"/>
    <property type="project" value="TreeGrafter"/>
</dbReference>
<dbReference type="AlphaFoldDB" id="A0A430FZQ1"/>
<evidence type="ECO:0000256" key="1">
    <source>
        <dbReference type="ARBA" id="ARBA00001946"/>
    </source>
</evidence>
<feature type="binding site" evidence="5">
    <location>
        <position position="65"/>
    </location>
    <ligand>
        <name>substrate</name>
    </ligand>
</feature>
<keyword evidence="3 6" id="KW-0479">Metal-binding</keyword>
<feature type="binding site" evidence="6">
    <location>
        <position position="129"/>
    </location>
    <ligand>
        <name>Mg(2+)</name>
        <dbReference type="ChEBI" id="CHEBI:18420"/>
    </ligand>
</feature>
<dbReference type="Pfam" id="PF03328">
    <property type="entry name" value="HpcH_HpaI"/>
    <property type="match status" value="1"/>
</dbReference>
<comment type="cofactor">
    <cofactor evidence="1">
        <name>Mg(2+)</name>
        <dbReference type="ChEBI" id="CHEBI:18420"/>
    </cofactor>
</comment>
<feature type="binding site" evidence="6">
    <location>
        <position position="156"/>
    </location>
    <ligand>
        <name>Mg(2+)</name>
        <dbReference type="ChEBI" id="CHEBI:18420"/>
    </ligand>
</feature>
<dbReference type="GO" id="GO:0016829">
    <property type="term" value="F:lyase activity"/>
    <property type="evidence" value="ECO:0007669"/>
    <property type="project" value="UniProtKB-KW"/>
</dbReference>
<organism evidence="8 9">
    <name type="scientific">Sphingomonas koreensis</name>
    <dbReference type="NCBI Taxonomy" id="93064"/>
    <lineage>
        <taxon>Bacteria</taxon>
        <taxon>Pseudomonadati</taxon>
        <taxon>Pseudomonadota</taxon>
        <taxon>Alphaproteobacteria</taxon>
        <taxon>Sphingomonadales</taxon>
        <taxon>Sphingomonadaceae</taxon>
        <taxon>Sphingomonas</taxon>
    </lineage>
</organism>
<name>A0A430FZQ1_9SPHN</name>
<comment type="similarity">
    <text evidence="2">Belongs to the HpcH/HpaI aldolase family.</text>
</comment>
<evidence type="ECO:0000313" key="8">
    <source>
        <dbReference type="EMBL" id="RSY79328.1"/>
    </source>
</evidence>
<proteinExistence type="inferred from homology"/>
<dbReference type="InterPro" id="IPR015813">
    <property type="entry name" value="Pyrv/PenolPyrv_kinase-like_dom"/>
</dbReference>
<dbReference type="Gene3D" id="3.20.20.60">
    <property type="entry name" value="Phosphoenolpyruvate-binding domains"/>
    <property type="match status" value="1"/>
</dbReference>
<sequence>MRLRSLLFVPGDSKRKFAKACDIGADALILDLEDAVAPSMKEAARAQVAGWLDEAPPRDWAFFVRINPFDSGLTLADLAAVVRPGLDGLLIPKANGADDIKRIGHYLDALEQKAGMPVGGVRIAVVATETPAAIFALGSYAPAHPRLVGLTWGAEDLAAAIGATGNKEADGEWTRPYAQARSLCLYAAANAGVAPIDTLYSDFRDSEGLERDCRRARRDGFTGRIAIHPDQVATINRCFSPSDDEVAEARKIVAAFAANPDAGTLGIDGKMFDIPHLKAAQRTLAATGDQV</sequence>
<evidence type="ECO:0000256" key="5">
    <source>
        <dbReference type="PIRSR" id="PIRSR015582-1"/>
    </source>
</evidence>
<reference evidence="8 9" key="1">
    <citation type="submission" date="2018-07" db="EMBL/GenBank/DDBJ databases">
        <title>Genomic and Epidemiologic Investigation of an Indolent Hospital Outbreak.</title>
        <authorList>
            <person name="Johnson R.C."/>
            <person name="Deming C."/>
            <person name="Conlan S."/>
            <person name="Zellmer C.J."/>
            <person name="Michelin A.V."/>
            <person name="Lee-Lin S."/>
            <person name="Thomas P.J."/>
            <person name="Park M."/>
            <person name="Weingarten R.A."/>
            <person name="Less J."/>
            <person name="Dekker J.P."/>
            <person name="Frank K.M."/>
            <person name="Musser K.A."/>
            <person name="Mcquiston J.R."/>
            <person name="Henderson D.K."/>
            <person name="Lau A.F."/>
            <person name="Palmore T.N."/>
            <person name="Segre J.A."/>
        </authorList>
    </citation>
    <scope>NUCLEOTIDE SEQUENCE [LARGE SCALE GENOMIC DNA]</scope>
    <source>
        <strain evidence="8 9">SK-CDC1_0717</strain>
    </source>
</reference>
<keyword evidence="4 6" id="KW-0460">Magnesium</keyword>
<dbReference type="InterPro" id="IPR011206">
    <property type="entry name" value="Citrate_lyase_beta/mcl1/mcl2"/>
</dbReference>
<dbReference type="EMBL" id="QQYZ01000020">
    <property type="protein sequence ID" value="RSY79328.1"/>
    <property type="molecule type" value="Genomic_DNA"/>
</dbReference>
<dbReference type="PANTHER" id="PTHR32308:SF0">
    <property type="entry name" value="HPCH_HPAI ALDOLASE_CITRATE LYASE DOMAIN-CONTAINING PROTEIN"/>
    <property type="match status" value="1"/>
</dbReference>
<dbReference type="InterPro" id="IPR040442">
    <property type="entry name" value="Pyrv_kinase-like_dom_sf"/>
</dbReference>
<dbReference type="RefSeq" id="WP_126005284.1">
    <property type="nucleotide sequence ID" value="NZ_QQYZ01000020.1"/>
</dbReference>
<dbReference type="GO" id="GO:0000287">
    <property type="term" value="F:magnesium ion binding"/>
    <property type="evidence" value="ECO:0007669"/>
    <property type="project" value="TreeGrafter"/>
</dbReference>
<feature type="domain" description="HpcH/HpaI aldolase/citrate lyase" evidence="7">
    <location>
        <begin position="4"/>
        <end position="229"/>
    </location>
</feature>
<gene>
    <name evidence="8" type="ORF">DAH66_17305</name>
</gene>
<dbReference type="InterPro" id="IPR005000">
    <property type="entry name" value="Aldolase/citrate-lyase_domain"/>
</dbReference>
<evidence type="ECO:0000256" key="2">
    <source>
        <dbReference type="ARBA" id="ARBA00005568"/>
    </source>
</evidence>
<evidence type="ECO:0000256" key="3">
    <source>
        <dbReference type="ARBA" id="ARBA00022723"/>
    </source>
</evidence>
<feature type="binding site" evidence="5">
    <location>
        <position position="129"/>
    </location>
    <ligand>
        <name>substrate</name>
    </ligand>
</feature>
<evidence type="ECO:0000256" key="6">
    <source>
        <dbReference type="PIRSR" id="PIRSR015582-2"/>
    </source>
</evidence>
<comment type="caution">
    <text evidence="8">The sequence shown here is derived from an EMBL/GenBank/DDBJ whole genome shotgun (WGS) entry which is preliminary data.</text>
</comment>
<dbReference type="Proteomes" id="UP000287746">
    <property type="component" value="Unassembled WGS sequence"/>
</dbReference>
<evidence type="ECO:0000313" key="9">
    <source>
        <dbReference type="Proteomes" id="UP000287746"/>
    </source>
</evidence>
<dbReference type="PANTHER" id="PTHR32308">
    <property type="entry name" value="LYASE BETA SUBUNIT, PUTATIVE (AFU_ORTHOLOGUE AFUA_4G13030)-RELATED"/>
    <property type="match status" value="1"/>
</dbReference>
<dbReference type="SUPFAM" id="SSF51621">
    <property type="entry name" value="Phosphoenolpyruvate/pyruvate domain"/>
    <property type="match status" value="1"/>
</dbReference>
<keyword evidence="8" id="KW-0456">Lyase</keyword>
<accession>A0A430FZQ1</accession>
<evidence type="ECO:0000259" key="7">
    <source>
        <dbReference type="Pfam" id="PF03328"/>
    </source>
</evidence>
<protein>
    <submittedName>
        <fullName evidence="8">CoA ester lyase</fullName>
    </submittedName>
</protein>
<dbReference type="PIRSF" id="PIRSF015582">
    <property type="entry name" value="Cit_lyase_B"/>
    <property type="match status" value="1"/>
</dbReference>